<organism evidence="2 3">
    <name type="scientific">Xylocopa violacea</name>
    <name type="common">Violet carpenter bee</name>
    <name type="synonym">Apis violacea</name>
    <dbReference type="NCBI Taxonomy" id="135666"/>
    <lineage>
        <taxon>Eukaryota</taxon>
        <taxon>Metazoa</taxon>
        <taxon>Ecdysozoa</taxon>
        <taxon>Arthropoda</taxon>
        <taxon>Hexapoda</taxon>
        <taxon>Insecta</taxon>
        <taxon>Pterygota</taxon>
        <taxon>Neoptera</taxon>
        <taxon>Endopterygota</taxon>
        <taxon>Hymenoptera</taxon>
        <taxon>Apocrita</taxon>
        <taxon>Aculeata</taxon>
        <taxon>Apoidea</taxon>
        <taxon>Anthophila</taxon>
        <taxon>Apidae</taxon>
        <taxon>Xylocopa</taxon>
        <taxon>Xylocopa</taxon>
    </lineage>
</organism>
<protein>
    <submittedName>
        <fullName evidence="2">Uncharacterized protein</fullName>
    </submittedName>
</protein>
<dbReference type="EMBL" id="CAXAJV020001288">
    <property type="protein sequence ID" value="CAL7938389.1"/>
    <property type="molecule type" value="Genomic_DNA"/>
</dbReference>
<comment type="caution">
    <text evidence="2">The sequence shown here is derived from an EMBL/GenBank/DDBJ whole genome shotgun (WGS) entry which is preliminary data.</text>
</comment>
<evidence type="ECO:0000313" key="2">
    <source>
        <dbReference type="EMBL" id="CAL7938389.1"/>
    </source>
</evidence>
<keyword evidence="3" id="KW-1185">Reference proteome</keyword>
<proteinExistence type="predicted"/>
<accession>A0ABP1NBN5</accession>
<feature type="compositionally biased region" description="Polar residues" evidence="1">
    <location>
        <begin position="150"/>
        <end position="160"/>
    </location>
</feature>
<sequence>MCDHCRTFKPLLEGAGAPRLYEDRPRIIDAPAPPLSPLPPLSPRPRAEDAGCCSWRQSCCDGVCCNRIGSCCTPEPRYAPPQKPTHPYGYGYGQQAVPGPYPGMTGGAIPDRVACVQREKPQQKLPMCFGGDCQDSPECTGKTNDDVGVASQSIPRQSER</sequence>
<evidence type="ECO:0000313" key="3">
    <source>
        <dbReference type="Proteomes" id="UP001642520"/>
    </source>
</evidence>
<feature type="region of interest" description="Disordered" evidence="1">
    <location>
        <begin position="138"/>
        <end position="160"/>
    </location>
</feature>
<name>A0ABP1NBN5_XYLVO</name>
<dbReference type="Proteomes" id="UP001642520">
    <property type="component" value="Unassembled WGS sequence"/>
</dbReference>
<reference evidence="2 3" key="1">
    <citation type="submission" date="2024-08" db="EMBL/GenBank/DDBJ databases">
        <authorList>
            <person name="Will J Nash"/>
            <person name="Angela Man"/>
            <person name="Seanna McTaggart"/>
            <person name="Kendall Baker"/>
            <person name="Tom Barker"/>
            <person name="Leah Catchpole"/>
            <person name="Alex Durrant"/>
            <person name="Karim Gharbi"/>
            <person name="Naomi Irish"/>
            <person name="Gemy Kaithakottil"/>
            <person name="Debby Ku"/>
            <person name="Aaliyah Providence"/>
            <person name="Felix Shaw"/>
            <person name="David Swarbreck"/>
            <person name="Chris Watkins"/>
            <person name="Ann M. McCartney"/>
            <person name="Giulio Formenti"/>
            <person name="Alice Mouton"/>
            <person name="Noel Vella"/>
            <person name="Bjorn M von Reumont"/>
            <person name="Adriana Vella"/>
            <person name="Wilfried Haerty"/>
        </authorList>
    </citation>
    <scope>NUCLEOTIDE SEQUENCE [LARGE SCALE GENOMIC DNA]</scope>
</reference>
<gene>
    <name evidence="2" type="ORF">XYLVIOL_LOCUS3258</name>
</gene>
<evidence type="ECO:0000256" key="1">
    <source>
        <dbReference type="SAM" id="MobiDB-lite"/>
    </source>
</evidence>